<evidence type="ECO:0000313" key="2">
    <source>
        <dbReference type="Proteomes" id="UP000198406"/>
    </source>
</evidence>
<accession>A0A1Z5JYF8</accession>
<dbReference type="AlphaFoldDB" id="A0A1Z5JYF8"/>
<proteinExistence type="predicted"/>
<keyword evidence="2" id="KW-1185">Reference proteome</keyword>
<evidence type="ECO:0000313" key="1">
    <source>
        <dbReference type="EMBL" id="GAX18848.1"/>
    </source>
</evidence>
<dbReference type="InParanoid" id="A0A1Z5JYF8"/>
<evidence type="ECO:0008006" key="3">
    <source>
        <dbReference type="Google" id="ProtNLM"/>
    </source>
</evidence>
<dbReference type="Proteomes" id="UP000198406">
    <property type="component" value="Unassembled WGS sequence"/>
</dbReference>
<comment type="caution">
    <text evidence="1">The sequence shown here is derived from an EMBL/GenBank/DDBJ whole genome shotgun (WGS) entry which is preliminary data.</text>
</comment>
<protein>
    <recommendedName>
        <fullName evidence="3">FBD domain-containing protein</fullName>
    </recommendedName>
</protein>
<dbReference type="SUPFAM" id="SSF52047">
    <property type="entry name" value="RNI-like"/>
    <property type="match status" value="1"/>
</dbReference>
<name>A0A1Z5JYF8_FISSO</name>
<reference evidence="1 2" key="1">
    <citation type="journal article" date="2015" name="Plant Cell">
        <title>Oil accumulation by the oleaginous diatom Fistulifera solaris as revealed by the genome and transcriptome.</title>
        <authorList>
            <person name="Tanaka T."/>
            <person name="Maeda Y."/>
            <person name="Veluchamy A."/>
            <person name="Tanaka M."/>
            <person name="Abida H."/>
            <person name="Marechal E."/>
            <person name="Bowler C."/>
            <person name="Muto M."/>
            <person name="Sunaga Y."/>
            <person name="Tanaka M."/>
            <person name="Yoshino T."/>
            <person name="Taniguchi T."/>
            <person name="Fukuda Y."/>
            <person name="Nemoto M."/>
            <person name="Matsumoto M."/>
            <person name="Wong P.S."/>
            <person name="Aburatani S."/>
            <person name="Fujibuchi W."/>
        </authorList>
    </citation>
    <scope>NUCLEOTIDE SEQUENCE [LARGE SCALE GENOMIC DNA]</scope>
    <source>
        <strain evidence="1 2">JPCC DA0580</strain>
    </source>
</reference>
<dbReference type="EMBL" id="BDSP01000132">
    <property type="protein sequence ID" value="GAX18848.1"/>
    <property type="molecule type" value="Genomic_DNA"/>
</dbReference>
<sequence>MPDPMDLMFRGCKFEDGGTAFVNALAKRKLSYGSLRLEYPASLDDNNLQRLFQLNVLNYLSLPSLDNNVLQLQAFSAKVNSLDCHLDVSPEGSNYESLEVWTKRLSVNIGSWYGGFPIEPTLAFLQRLAQLGHFVYLKVRFPIESFDEIPDCIAEELIRTVFANKSLQVLDLYTDEDDDVKWDSHFSRLFEGLKDHPALYRLKLAVEKPEAFGPNCIHLERLLIHNRYIGVMDDKERIYIDTPRIERLYRLNCFFCDSIDLEMEPPSIRPSLVATTLMEAASNDFHLSHILLANHADMLCELVHFAIVDSGPDDDGSLLPSNQDRKRRR</sequence>
<gene>
    <name evidence="1" type="ORF">FisN_26Hu150</name>
</gene>
<organism evidence="1 2">
    <name type="scientific">Fistulifera solaris</name>
    <name type="common">Oleaginous diatom</name>
    <dbReference type="NCBI Taxonomy" id="1519565"/>
    <lineage>
        <taxon>Eukaryota</taxon>
        <taxon>Sar</taxon>
        <taxon>Stramenopiles</taxon>
        <taxon>Ochrophyta</taxon>
        <taxon>Bacillariophyta</taxon>
        <taxon>Bacillariophyceae</taxon>
        <taxon>Bacillariophycidae</taxon>
        <taxon>Naviculales</taxon>
        <taxon>Naviculaceae</taxon>
        <taxon>Fistulifera</taxon>
    </lineage>
</organism>